<feature type="transmembrane region" description="Helical" evidence="1">
    <location>
        <begin position="152"/>
        <end position="170"/>
    </location>
</feature>
<feature type="transmembrane region" description="Helical" evidence="1">
    <location>
        <begin position="50"/>
        <end position="71"/>
    </location>
</feature>
<keyword evidence="3" id="KW-1185">Reference proteome</keyword>
<comment type="caution">
    <text evidence="2">The sequence shown here is derived from an EMBL/GenBank/DDBJ whole genome shotgun (WGS) entry which is preliminary data.</text>
</comment>
<evidence type="ECO:0000313" key="2">
    <source>
        <dbReference type="EMBL" id="KAK9768081.1"/>
    </source>
</evidence>
<accession>A0ABR2X2V9</accession>
<keyword evidence="1" id="KW-1133">Transmembrane helix</keyword>
<reference evidence="2 3" key="1">
    <citation type="submission" date="2023-04" db="EMBL/GenBank/DDBJ databases">
        <title>Genome of Basidiobolus ranarum AG-B5.</title>
        <authorList>
            <person name="Stajich J.E."/>
            <person name="Carter-House D."/>
            <person name="Gryganskyi A."/>
        </authorList>
    </citation>
    <scope>NUCLEOTIDE SEQUENCE [LARGE SCALE GENOMIC DNA]</scope>
    <source>
        <strain evidence="2 3">AG-B5</strain>
    </source>
</reference>
<protein>
    <recommendedName>
        <fullName evidence="4">Transmembrane protein</fullName>
    </recommendedName>
</protein>
<evidence type="ECO:0008006" key="4">
    <source>
        <dbReference type="Google" id="ProtNLM"/>
    </source>
</evidence>
<feature type="transmembrane region" description="Helical" evidence="1">
    <location>
        <begin position="112"/>
        <end position="132"/>
    </location>
</feature>
<name>A0ABR2X2V9_9FUNG</name>
<proteinExistence type="predicted"/>
<feature type="transmembrane region" description="Helical" evidence="1">
    <location>
        <begin position="16"/>
        <end position="38"/>
    </location>
</feature>
<evidence type="ECO:0000256" key="1">
    <source>
        <dbReference type="SAM" id="Phobius"/>
    </source>
</evidence>
<feature type="transmembrane region" description="Helical" evidence="1">
    <location>
        <begin position="191"/>
        <end position="211"/>
    </location>
</feature>
<evidence type="ECO:0000313" key="3">
    <source>
        <dbReference type="Proteomes" id="UP001479436"/>
    </source>
</evidence>
<feature type="transmembrane region" description="Helical" evidence="1">
    <location>
        <begin position="77"/>
        <end position="100"/>
    </location>
</feature>
<gene>
    <name evidence="2" type="ORF">K7432_001577</name>
</gene>
<dbReference type="Proteomes" id="UP001479436">
    <property type="component" value="Unassembled WGS sequence"/>
</dbReference>
<dbReference type="EMBL" id="JASJQH010000036">
    <property type="protein sequence ID" value="KAK9768081.1"/>
    <property type="molecule type" value="Genomic_DNA"/>
</dbReference>
<keyword evidence="1" id="KW-0812">Transmembrane</keyword>
<sequence>MDLALDSKELFYQNTFLVVHSLALPSTLTGVWASIQIFRNQSTNDTRYYLNFLQILLLLTNCSASILFLFQNDRGCLFIYYFNRVTHCLSLLCICLVLLLKHRSSTRWFVNLISSGLILATAGVYVGATLSADPTWLGIVKCHQYESKTLPVIIDSGYLIIFVISTFSTLQHRKANDLVLFEDILYGTNDIAFLIGMIAITLGVLICNLISPSVTFQARFIGWIALSKLCDELIREEYRVKQALTETQNLEPAHDFELDDGRCRNRFSPNTTQSKVVYEFCPSNSRSTGNHSLLNATHFEKVVVLQMENKSER</sequence>
<keyword evidence="1" id="KW-0472">Membrane</keyword>
<organism evidence="2 3">
    <name type="scientific">Basidiobolus ranarum</name>
    <dbReference type="NCBI Taxonomy" id="34480"/>
    <lineage>
        <taxon>Eukaryota</taxon>
        <taxon>Fungi</taxon>
        <taxon>Fungi incertae sedis</taxon>
        <taxon>Zoopagomycota</taxon>
        <taxon>Entomophthoromycotina</taxon>
        <taxon>Basidiobolomycetes</taxon>
        <taxon>Basidiobolales</taxon>
        <taxon>Basidiobolaceae</taxon>
        <taxon>Basidiobolus</taxon>
    </lineage>
</organism>